<sequence length="432" mass="46078">MVAALALGAIGSIIIARTDTIGQAIAGQAIAGVAGINQALPQAVTSEVLPRRFRPYAQVLINIPGGVAAAVGTYLAGVMTRGSPEGFRNYFYLVMALYVFSASIIVSPYQPPTRELQCLALREKLYRLDLPGCLLLAVGLLGVSLALCWSSNPYSWKNAHVLAPLIIGLCSMVILTLYAVFYRKDGIFHHGLFKRRNFWVSELCFLGEGVAFIAANMYLGQQLELMYGASSWEVALVFGVAWWTWAASAPLCGWFIVKTQRAKVVIVVALASFTLYFALMAATNLSTRANIWGYNVFLVSPELIAPATGLIVATRTFGACMGINIFSAILNSAVSRKLVPSVSRAAEAAGLPASSLEPFISALNGNHPDALASVPGVTDQVIQAATTASRKVYNLGFRNGNAAAAAFTTFAMFAALGLKDINMSIAPQLTLH</sequence>
<feature type="transmembrane region" description="Helical" evidence="6">
    <location>
        <begin position="203"/>
        <end position="220"/>
    </location>
</feature>
<evidence type="ECO:0000256" key="4">
    <source>
        <dbReference type="ARBA" id="ARBA00022989"/>
    </source>
</evidence>
<dbReference type="Pfam" id="PF06609">
    <property type="entry name" value="TRI12"/>
    <property type="match status" value="1"/>
</dbReference>
<evidence type="ECO:0008006" key="9">
    <source>
        <dbReference type="Google" id="ProtNLM"/>
    </source>
</evidence>
<keyword evidence="5 6" id="KW-0472">Membrane</keyword>
<reference evidence="7" key="1">
    <citation type="submission" date="2022-10" db="EMBL/GenBank/DDBJ databases">
        <title>Culturing micro-colonial fungi from biological soil crusts in the Mojave desert and describing Neophaeococcomyces mojavensis, and introducing the new genera and species Taxawa tesnikishii.</title>
        <authorList>
            <person name="Kurbessoian T."/>
            <person name="Stajich J.E."/>
        </authorList>
    </citation>
    <scope>NUCLEOTIDE SEQUENCE</scope>
    <source>
        <strain evidence="7">TK_35</strain>
    </source>
</reference>
<feature type="transmembrane region" description="Helical" evidence="6">
    <location>
        <begin position="264"/>
        <end position="283"/>
    </location>
</feature>
<dbReference type="Proteomes" id="UP001172681">
    <property type="component" value="Unassembled WGS sequence"/>
</dbReference>
<evidence type="ECO:0000256" key="5">
    <source>
        <dbReference type="ARBA" id="ARBA00023136"/>
    </source>
</evidence>
<dbReference type="GO" id="GO:0005886">
    <property type="term" value="C:plasma membrane"/>
    <property type="evidence" value="ECO:0007669"/>
    <property type="project" value="TreeGrafter"/>
</dbReference>
<feature type="transmembrane region" description="Helical" evidence="6">
    <location>
        <begin position="161"/>
        <end position="182"/>
    </location>
</feature>
<protein>
    <recommendedName>
        <fullName evidence="9">Major facilitator superfamily (MFS) profile domain-containing protein</fullName>
    </recommendedName>
</protein>
<dbReference type="InterPro" id="IPR036259">
    <property type="entry name" value="MFS_trans_sf"/>
</dbReference>
<dbReference type="Gene3D" id="1.20.1250.20">
    <property type="entry name" value="MFS general substrate transporter like domains"/>
    <property type="match status" value="2"/>
</dbReference>
<evidence type="ECO:0000256" key="3">
    <source>
        <dbReference type="ARBA" id="ARBA00022692"/>
    </source>
</evidence>
<organism evidence="7 8">
    <name type="scientific">Knufia peltigerae</name>
    <dbReference type="NCBI Taxonomy" id="1002370"/>
    <lineage>
        <taxon>Eukaryota</taxon>
        <taxon>Fungi</taxon>
        <taxon>Dikarya</taxon>
        <taxon>Ascomycota</taxon>
        <taxon>Pezizomycotina</taxon>
        <taxon>Eurotiomycetes</taxon>
        <taxon>Chaetothyriomycetidae</taxon>
        <taxon>Chaetothyriales</taxon>
        <taxon>Trichomeriaceae</taxon>
        <taxon>Knufia</taxon>
    </lineage>
</organism>
<dbReference type="AlphaFoldDB" id="A0AA38Y8Y3"/>
<feature type="transmembrane region" description="Helical" evidence="6">
    <location>
        <begin position="130"/>
        <end position="149"/>
    </location>
</feature>
<dbReference type="PANTHER" id="PTHR23501:SF195">
    <property type="entry name" value="PEP5"/>
    <property type="match status" value="1"/>
</dbReference>
<evidence type="ECO:0000256" key="2">
    <source>
        <dbReference type="ARBA" id="ARBA00022448"/>
    </source>
</evidence>
<feature type="transmembrane region" description="Helical" evidence="6">
    <location>
        <begin position="90"/>
        <end position="109"/>
    </location>
</feature>
<keyword evidence="4 6" id="KW-1133">Transmembrane helix</keyword>
<comment type="subcellular location">
    <subcellularLocation>
        <location evidence="1">Membrane</location>
        <topology evidence="1">Multi-pass membrane protein</topology>
    </subcellularLocation>
</comment>
<keyword evidence="8" id="KW-1185">Reference proteome</keyword>
<feature type="transmembrane region" description="Helical" evidence="6">
    <location>
        <begin position="59"/>
        <end position="78"/>
    </location>
</feature>
<evidence type="ECO:0000256" key="1">
    <source>
        <dbReference type="ARBA" id="ARBA00004141"/>
    </source>
</evidence>
<dbReference type="SUPFAM" id="SSF103473">
    <property type="entry name" value="MFS general substrate transporter"/>
    <property type="match status" value="1"/>
</dbReference>
<comment type="caution">
    <text evidence="7">The sequence shown here is derived from an EMBL/GenBank/DDBJ whole genome shotgun (WGS) entry which is preliminary data.</text>
</comment>
<evidence type="ECO:0000256" key="6">
    <source>
        <dbReference type="SAM" id="Phobius"/>
    </source>
</evidence>
<keyword evidence="3 6" id="KW-0812">Transmembrane</keyword>
<dbReference type="InterPro" id="IPR010573">
    <property type="entry name" value="MFS_Str1/Tri12-like"/>
</dbReference>
<gene>
    <name evidence="7" type="ORF">H2204_003513</name>
</gene>
<feature type="transmembrane region" description="Helical" evidence="6">
    <location>
        <begin position="232"/>
        <end position="257"/>
    </location>
</feature>
<evidence type="ECO:0000313" key="8">
    <source>
        <dbReference type="Proteomes" id="UP001172681"/>
    </source>
</evidence>
<accession>A0AA38Y8Y3</accession>
<proteinExistence type="predicted"/>
<name>A0AA38Y8Y3_9EURO</name>
<dbReference type="GO" id="GO:0022857">
    <property type="term" value="F:transmembrane transporter activity"/>
    <property type="evidence" value="ECO:0007669"/>
    <property type="project" value="InterPro"/>
</dbReference>
<keyword evidence="2" id="KW-0813">Transport</keyword>
<dbReference type="EMBL" id="JAPDRN010000016">
    <property type="protein sequence ID" value="KAJ9639720.1"/>
    <property type="molecule type" value="Genomic_DNA"/>
</dbReference>
<evidence type="ECO:0000313" key="7">
    <source>
        <dbReference type="EMBL" id="KAJ9639720.1"/>
    </source>
</evidence>
<dbReference type="PANTHER" id="PTHR23501">
    <property type="entry name" value="MAJOR FACILITATOR SUPERFAMILY"/>
    <property type="match status" value="1"/>
</dbReference>